<dbReference type="AlphaFoldDB" id="A0A8D5ZNR4"/>
<dbReference type="KEGG" id="pabs:JIR001_14290"/>
<protein>
    <submittedName>
        <fullName evidence="2">Uncharacterized protein</fullName>
    </submittedName>
</protein>
<reference evidence="2" key="1">
    <citation type="journal article" date="2013" name="Int. J. Syst. Evol. Microbiol.">
        <title>Polycladomyces abyssicola gen. nov., sp. nov., a thermophilic filamentous bacterium isolated from hemipelagic sediment.</title>
        <authorList>
            <person name="Tsubouchi T."/>
            <person name="Shimane Y."/>
            <person name="Mori K."/>
            <person name="Usui K."/>
            <person name="Hiraki T."/>
            <person name="Tame A."/>
            <person name="Uematsu K."/>
            <person name="Maruyama T."/>
            <person name="Hatada Y."/>
        </authorList>
    </citation>
    <scope>NUCLEOTIDE SEQUENCE</scope>
    <source>
        <strain evidence="2">JIR-001</strain>
    </source>
</reference>
<dbReference type="RefSeq" id="WP_212774843.1">
    <property type="nucleotide sequence ID" value="NZ_AP024601.1"/>
</dbReference>
<sequence>MKQVVKRFFEGGISVVLLFIAIGTLYTMVGSLYGWPSVTWNGMELNVYAPTNMEAEFHWNILLLAFLIGGTLAVVLHRRSAGSSEESQL</sequence>
<keyword evidence="1" id="KW-0472">Membrane</keyword>
<evidence type="ECO:0000313" key="2">
    <source>
        <dbReference type="EMBL" id="BCU81646.1"/>
    </source>
</evidence>
<accession>A0A8D5ZNR4</accession>
<organism evidence="2 3">
    <name type="scientific">Polycladomyces abyssicola</name>
    <dbReference type="NCBI Taxonomy" id="1125966"/>
    <lineage>
        <taxon>Bacteria</taxon>
        <taxon>Bacillati</taxon>
        <taxon>Bacillota</taxon>
        <taxon>Bacilli</taxon>
        <taxon>Bacillales</taxon>
        <taxon>Thermoactinomycetaceae</taxon>
        <taxon>Polycladomyces</taxon>
    </lineage>
</organism>
<keyword evidence="1" id="KW-0812">Transmembrane</keyword>
<evidence type="ECO:0000256" key="1">
    <source>
        <dbReference type="SAM" id="Phobius"/>
    </source>
</evidence>
<gene>
    <name evidence="2" type="ORF">JIR001_14290</name>
</gene>
<feature type="transmembrane region" description="Helical" evidence="1">
    <location>
        <begin position="12"/>
        <end position="35"/>
    </location>
</feature>
<name>A0A8D5ZNR4_9BACL</name>
<feature type="transmembrane region" description="Helical" evidence="1">
    <location>
        <begin position="57"/>
        <end position="76"/>
    </location>
</feature>
<proteinExistence type="predicted"/>
<evidence type="ECO:0000313" key="3">
    <source>
        <dbReference type="Proteomes" id="UP000677436"/>
    </source>
</evidence>
<dbReference type="Proteomes" id="UP000677436">
    <property type="component" value="Chromosome"/>
</dbReference>
<reference evidence="2" key="2">
    <citation type="journal article" date="2021" name="Microbiol. Resour. Announc.">
        <title>Complete Genome Sequence of Polycladomyces abyssicola JIR-001T, Isolated from Hemipelagic Sediment in Deep Seawater.</title>
        <authorList>
            <person name="Tsubouchi T."/>
            <person name="Kaneko Y."/>
        </authorList>
    </citation>
    <scope>NUCLEOTIDE SEQUENCE</scope>
    <source>
        <strain evidence="2">JIR-001</strain>
    </source>
</reference>
<keyword evidence="1" id="KW-1133">Transmembrane helix</keyword>
<dbReference type="EMBL" id="AP024601">
    <property type="protein sequence ID" value="BCU81646.1"/>
    <property type="molecule type" value="Genomic_DNA"/>
</dbReference>
<keyword evidence="3" id="KW-1185">Reference proteome</keyword>